<dbReference type="EMBL" id="JAQOWY010000256">
    <property type="protein sequence ID" value="KAK1845877.1"/>
    <property type="molecule type" value="Genomic_DNA"/>
</dbReference>
<reference evidence="1" key="1">
    <citation type="submission" date="2023-01" db="EMBL/GenBank/DDBJ databases">
        <title>Colletotrichum chrysophilum M932 genome sequence.</title>
        <authorList>
            <person name="Baroncelli R."/>
        </authorList>
    </citation>
    <scope>NUCLEOTIDE SEQUENCE</scope>
    <source>
        <strain evidence="1">M932</strain>
    </source>
</reference>
<protein>
    <submittedName>
        <fullName evidence="1">Uncharacterized protein</fullName>
    </submittedName>
</protein>
<dbReference type="AlphaFoldDB" id="A0AAD9ADZ4"/>
<accession>A0AAD9ADZ4</accession>
<dbReference type="Proteomes" id="UP001243330">
    <property type="component" value="Unassembled WGS sequence"/>
</dbReference>
<evidence type="ECO:0000313" key="2">
    <source>
        <dbReference type="Proteomes" id="UP001243330"/>
    </source>
</evidence>
<comment type="caution">
    <text evidence="1">The sequence shown here is derived from an EMBL/GenBank/DDBJ whole genome shotgun (WGS) entry which is preliminary data.</text>
</comment>
<keyword evidence="2" id="KW-1185">Reference proteome</keyword>
<evidence type="ECO:0000313" key="1">
    <source>
        <dbReference type="EMBL" id="KAK1845877.1"/>
    </source>
</evidence>
<name>A0AAD9ADZ4_9PEZI</name>
<proteinExistence type="predicted"/>
<sequence>MAIHVVNESFALPKLAPQGNRHRYISLTPPSKQHESAYNSCEATVSLNHRIHATCFPPNHIEIHIITMKVTAVLALALAHAAPAFAGYLCVTNSGNPNPSTNICTAVGGTPEKSYPAACCVDDSKFGAYQQGCKDNGGIRAQYTYIC</sequence>
<gene>
    <name evidence="1" type="ORF">CCHR01_11487</name>
</gene>
<organism evidence="1 2">
    <name type="scientific">Colletotrichum chrysophilum</name>
    <dbReference type="NCBI Taxonomy" id="1836956"/>
    <lineage>
        <taxon>Eukaryota</taxon>
        <taxon>Fungi</taxon>
        <taxon>Dikarya</taxon>
        <taxon>Ascomycota</taxon>
        <taxon>Pezizomycotina</taxon>
        <taxon>Sordariomycetes</taxon>
        <taxon>Hypocreomycetidae</taxon>
        <taxon>Glomerellales</taxon>
        <taxon>Glomerellaceae</taxon>
        <taxon>Colletotrichum</taxon>
        <taxon>Colletotrichum gloeosporioides species complex</taxon>
    </lineage>
</organism>